<dbReference type="SUPFAM" id="SSF55073">
    <property type="entry name" value="Nucleotide cyclase"/>
    <property type="match status" value="1"/>
</dbReference>
<evidence type="ECO:0000313" key="3">
    <source>
        <dbReference type="Proteomes" id="UP001315278"/>
    </source>
</evidence>
<dbReference type="CDD" id="cd07302">
    <property type="entry name" value="CHD"/>
    <property type="match status" value="1"/>
</dbReference>
<dbReference type="InterPro" id="IPR050697">
    <property type="entry name" value="Adenylyl/Guanylyl_Cyclase_3/4"/>
</dbReference>
<gene>
    <name evidence="2" type="ORF">JQ615_20475</name>
</gene>
<dbReference type="InterPro" id="IPR001054">
    <property type="entry name" value="A/G_cyclase"/>
</dbReference>
<feature type="domain" description="Guanylate cyclase" evidence="1">
    <location>
        <begin position="12"/>
        <end position="122"/>
    </location>
</feature>
<dbReference type="InterPro" id="IPR011990">
    <property type="entry name" value="TPR-like_helical_dom_sf"/>
</dbReference>
<dbReference type="PROSITE" id="PS50125">
    <property type="entry name" value="GUANYLATE_CYCLASE_2"/>
    <property type="match status" value="1"/>
</dbReference>
<dbReference type="RefSeq" id="WP_212393982.1">
    <property type="nucleotide sequence ID" value="NZ_JAFCJH010000020.1"/>
</dbReference>
<evidence type="ECO:0000313" key="2">
    <source>
        <dbReference type="EMBL" id="MBR0797764.1"/>
    </source>
</evidence>
<dbReference type="Proteomes" id="UP001315278">
    <property type="component" value="Unassembled WGS sequence"/>
</dbReference>
<accession>A0ABS5FLU5</accession>
<name>A0ABS5FLU5_9BRAD</name>
<dbReference type="Pfam" id="PF00211">
    <property type="entry name" value="Guanylate_cyc"/>
    <property type="match status" value="1"/>
</dbReference>
<proteinExistence type="predicted"/>
<dbReference type="InterPro" id="IPR029787">
    <property type="entry name" value="Nucleotide_cyclase"/>
</dbReference>
<evidence type="ECO:0000259" key="1">
    <source>
        <dbReference type="PROSITE" id="PS50125"/>
    </source>
</evidence>
<dbReference type="Gene3D" id="3.40.50.10610">
    <property type="entry name" value="ABC-type transport auxiliary lipoprotein component"/>
    <property type="match status" value="1"/>
</dbReference>
<dbReference type="PANTHER" id="PTHR43081:SF19">
    <property type="entry name" value="PH-SENSITIVE ADENYLATE CYCLASE RV1264"/>
    <property type="match status" value="1"/>
</dbReference>
<keyword evidence="3" id="KW-1185">Reference proteome</keyword>
<dbReference type="Gene3D" id="3.30.70.1230">
    <property type="entry name" value="Nucleotide cyclase"/>
    <property type="match status" value="1"/>
</dbReference>
<dbReference type="PANTHER" id="PTHR43081">
    <property type="entry name" value="ADENYLATE CYCLASE, TERMINAL-DIFFERENTIATION SPECIFIC-RELATED"/>
    <property type="match status" value="1"/>
</dbReference>
<dbReference type="EMBL" id="JAFCJH010000020">
    <property type="protein sequence ID" value="MBR0797764.1"/>
    <property type="molecule type" value="Genomic_DNA"/>
</dbReference>
<reference evidence="3" key="1">
    <citation type="journal article" date="2021" name="ISME J.">
        <title>Evolutionary origin and ecological implication of a unique nif island in free-living Bradyrhizobium lineages.</title>
        <authorList>
            <person name="Tao J."/>
        </authorList>
    </citation>
    <scope>NUCLEOTIDE SEQUENCE [LARGE SCALE GENOMIC DNA]</scope>
    <source>
        <strain evidence="3">SZCCT0434</strain>
    </source>
</reference>
<dbReference type="Gene3D" id="1.25.40.10">
    <property type="entry name" value="Tetratricopeptide repeat domain"/>
    <property type="match status" value="2"/>
</dbReference>
<organism evidence="2 3">
    <name type="scientific">Bradyrhizobium jicamae</name>
    <dbReference type="NCBI Taxonomy" id="280332"/>
    <lineage>
        <taxon>Bacteria</taxon>
        <taxon>Pseudomonadati</taxon>
        <taxon>Pseudomonadota</taxon>
        <taxon>Alphaproteobacteria</taxon>
        <taxon>Hyphomicrobiales</taxon>
        <taxon>Nitrobacteraceae</taxon>
        <taxon>Bradyrhizobium</taxon>
    </lineage>
</organism>
<dbReference type="SUPFAM" id="SSF48452">
    <property type="entry name" value="TPR-like"/>
    <property type="match status" value="1"/>
</dbReference>
<sequence>MAGEPVQRRLAAILAADVVGYSSMMERAEEATYAQIERLRRDVVEPALARHKGRLIKTTGDGVFAEFASPVAAVKCGIEVQERLAADGEAIRLRMGINLGDVIVDAQGDVYGEGINIAARLEGLADPGGILVSAKVHGEVDGKIEVLFDDAGERQLKNISRPVRTYALRRKAQADAAPTAAPGLALPDKPSIAVLPFQNMSGDAEQEYFADGMVEDIITALSRVKWFFVIARNTTFTYKGRAVDIKQVGRELGVRYVLEGSVRKAGNRVRVTGQLIEADTGHHIWADRFEREYTNVFELQDEVTSAVASAIEPTINLREIERSKKKPTSDLTAYDCFLRAQPFLRELNAPSYARAEGYLRQAVAIDPEYSSALAYLADCIGRQSIFGARPFKEGTLEAERIAQQAVQADPEDGTALAVASWVLSVFIGKHAKSREYGERALRLQPNSAIVCVNCAYGYLFRGELDVARQNFDRALRINPLDPRNYFIPQGLGMVAFFEGNFTEALSQLTRSIELGPSVRISWRYKAAALAHLGRIDEAREAVSVLRSLTPVQTLKEIAERSTLAHAWMRESYVGGLEKAGYD</sequence>
<comment type="caution">
    <text evidence="2">The sequence shown here is derived from an EMBL/GenBank/DDBJ whole genome shotgun (WGS) entry which is preliminary data.</text>
</comment>
<dbReference type="Pfam" id="PF13432">
    <property type="entry name" value="TPR_16"/>
    <property type="match status" value="1"/>
</dbReference>
<protein>
    <submittedName>
        <fullName evidence="2">Tetratricopeptide repeat protein</fullName>
    </submittedName>
</protein>